<evidence type="ECO:0000313" key="2">
    <source>
        <dbReference type="Proteomes" id="UP001148662"/>
    </source>
</evidence>
<comment type="caution">
    <text evidence="1">The sequence shown here is derived from an EMBL/GenBank/DDBJ whole genome shotgun (WGS) entry which is preliminary data.</text>
</comment>
<name>A0ACC1SE83_9APHY</name>
<evidence type="ECO:0000313" key="1">
    <source>
        <dbReference type="EMBL" id="KAJ3537922.1"/>
    </source>
</evidence>
<dbReference type="Proteomes" id="UP001148662">
    <property type="component" value="Unassembled WGS sequence"/>
</dbReference>
<dbReference type="EMBL" id="JANHOG010001387">
    <property type="protein sequence ID" value="KAJ3537922.1"/>
    <property type="molecule type" value="Genomic_DNA"/>
</dbReference>
<protein>
    <submittedName>
        <fullName evidence="1">Uncharacterized protein</fullName>
    </submittedName>
</protein>
<proteinExistence type="predicted"/>
<sequence length="334" mass="36523">MAARLCGDLCIDLSADVSNALTSFSTSGGPQGVRSDIKLYPSDTSRLIRYASISIGILQNTKILRPTFTRPAGSELICTRDIAAPSATKNATEFCFICTSVVSSSPLSPTIEVIYRTQFGDASETAPWPNFPLFTSFVFSPWSRASSNAMVAALSAVDSDTYKGSYDHDRQLSPRLWIAIMETAITSKTTTLSLICEQREGYIKSAEHRHVTVDRRSAIEAYDYIKVTTKPKKCGRRKQISPLAQDTADPNNDLKGNHSSAAAAYMTQRRTVIIAEAAVDTLSGAGDAFKDLYQGMTEVIAKLSVLCENFNYGYFVELPWITTLTLLDDDATVE</sequence>
<keyword evidence="2" id="KW-1185">Reference proteome</keyword>
<organism evidence="1 2">
    <name type="scientific">Phlebia brevispora</name>
    <dbReference type="NCBI Taxonomy" id="194682"/>
    <lineage>
        <taxon>Eukaryota</taxon>
        <taxon>Fungi</taxon>
        <taxon>Dikarya</taxon>
        <taxon>Basidiomycota</taxon>
        <taxon>Agaricomycotina</taxon>
        <taxon>Agaricomycetes</taxon>
        <taxon>Polyporales</taxon>
        <taxon>Meruliaceae</taxon>
        <taxon>Phlebia</taxon>
    </lineage>
</organism>
<gene>
    <name evidence="1" type="ORF">NM688_g6595</name>
</gene>
<reference evidence="1" key="1">
    <citation type="submission" date="2022-07" db="EMBL/GenBank/DDBJ databases">
        <title>Genome Sequence of Phlebia brevispora.</title>
        <authorList>
            <person name="Buettner E."/>
        </authorList>
    </citation>
    <scope>NUCLEOTIDE SEQUENCE</scope>
    <source>
        <strain evidence="1">MPL23</strain>
    </source>
</reference>
<accession>A0ACC1SE83</accession>